<dbReference type="Gene3D" id="2.120.10.10">
    <property type="match status" value="1"/>
</dbReference>
<comment type="catalytic activity">
    <reaction evidence="1">
        <text>Hydrolysis of alpha-(2-&gt;3)-, alpha-(2-&gt;6)-, alpha-(2-&gt;8)- glycosidic linkages of terminal sialic acid residues in oligosaccharides, glycoproteins, glycolipids, colominic acid and synthetic substrates.</text>
        <dbReference type="EC" id="3.2.1.18"/>
    </reaction>
</comment>
<dbReference type="STRING" id="641691.SAMN05421636_101302"/>
<dbReference type="GO" id="GO:0006689">
    <property type="term" value="P:ganglioside catabolic process"/>
    <property type="evidence" value="ECO:0007669"/>
    <property type="project" value="TreeGrafter"/>
</dbReference>
<proteinExistence type="inferred from homology"/>
<evidence type="ECO:0000313" key="7">
    <source>
        <dbReference type="Proteomes" id="UP000199109"/>
    </source>
</evidence>
<dbReference type="RefSeq" id="WP_091864986.1">
    <property type="nucleotide sequence ID" value="NZ_FNAO01000001.1"/>
</dbReference>
<dbReference type="InterPro" id="IPR011040">
    <property type="entry name" value="Sialidase"/>
</dbReference>
<name>A0A1G6WG13_9FLAO</name>
<dbReference type="PANTHER" id="PTHR10628">
    <property type="entry name" value="SIALIDASE"/>
    <property type="match status" value="1"/>
</dbReference>
<feature type="signal peptide" evidence="4">
    <location>
        <begin position="1"/>
        <end position="18"/>
    </location>
</feature>
<dbReference type="PANTHER" id="PTHR10628:SF30">
    <property type="entry name" value="EXO-ALPHA-SIALIDASE"/>
    <property type="match status" value="1"/>
</dbReference>
<dbReference type="GO" id="GO:0004308">
    <property type="term" value="F:exo-alpha-sialidase activity"/>
    <property type="evidence" value="ECO:0007669"/>
    <property type="project" value="UniProtKB-EC"/>
</dbReference>
<dbReference type="InterPro" id="IPR026856">
    <property type="entry name" value="Sialidase_fam"/>
</dbReference>
<keyword evidence="4" id="KW-0732">Signal</keyword>
<dbReference type="GO" id="GO:0016020">
    <property type="term" value="C:membrane"/>
    <property type="evidence" value="ECO:0007669"/>
    <property type="project" value="TreeGrafter"/>
</dbReference>
<organism evidence="6 7">
    <name type="scientific">Pricia antarctica</name>
    <dbReference type="NCBI Taxonomy" id="641691"/>
    <lineage>
        <taxon>Bacteria</taxon>
        <taxon>Pseudomonadati</taxon>
        <taxon>Bacteroidota</taxon>
        <taxon>Flavobacteriia</taxon>
        <taxon>Flavobacteriales</taxon>
        <taxon>Flavobacteriaceae</taxon>
        <taxon>Pricia</taxon>
    </lineage>
</organism>
<dbReference type="AlphaFoldDB" id="A0A1G6WG13"/>
<dbReference type="Proteomes" id="UP000199109">
    <property type="component" value="Unassembled WGS sequence"/>
</dbReference>
<feature type="domain" description="Sialidase" evidence="5">
    <location>
        <begin position="76"/>
        <end position="342"/>
    </location>
</feature>
<gene>
    <name evidence="6" type="ORF">SAMN05421636_101302</name>
</gene>
<evidence type="ECO:0000313" key="6">
    <source>
        <dbReference type="EMBL" id="SDD64748.1"/>
    </source>
</evidence>
<reference evidence="6 7" key="1">
    <citation type="submission" date="2016-10" db="EMBL/GenBank/DDBJ databases">
        <authorList>
            <person name="de Groot N.N."/>
        </authorList>
    </citation>
    <scope>NUCLEOTIDE SEQUENCE [LARGE SCALE GENOMIC DNA]</scope>
    <source>
        <strain evidence="6 7">DSM 23421</strain>
    </source>
</reference>
<dbReference type="InterPro" id="IPR036278">
    <property type="entry name" value="Sialidase_sf"/>
</dbReference>
<dbReference type="SUPFAM" id="SSF50939">
    <property type="entry name" value="Sialidases"/>
    <property type="match status" value="1"/>
</dbReference>
<evidence type="ECO:0000259" key="5">
    <source>
        <dbReference type="Pfam" id="PF13088"/>
    </source>
</evidence>
<evidence type="ECO:0000256" key="2">
    <source>
        <dbReference type="ARBA" id="ARBA00009348"/>
    </source>
</evidence>
<keyword evidence="7" id="KW-1185">Reference proteome</keyword>
<evidence type="ECO:0000256" key="1">
    <source>
        <dbReference type="ARBA" id="ARBA00000427"/>
    </source>
</evidence>
<dbReference type="EC" id="3.2.1.18" evidence="3"/>
<dbReference type="EMBL" id="FNAO01000001">
    <property type="protein sequence ID" value="SDD64748.1"/>
    <property type="molecule type" value="Genomic_DNA"/>
</dbReference>
<evidence type="ECO:0000256" key="4">
    <source>
        <dbReference type="SAM" id="SignalP"/>
    </source>
</evidence>
<evidence type="ECO:0000256" key="3">
    <source>
        <dbReference type="ARBA" id="ARBA00012733"/>
    </source>
</evidence>
<dbReference type="Pfam" id="PF13088">
    <property type="entry name" value="BNR_2"/>
    <property type="match status" value="1"/>
</dbReference>
<protein>
    <recommendedName>
        <fullName evidence="3">exo-alpha-sialidase</fullName>
        <ecNumber evidence="3">3.2.1.18</ecNumber>
    </recommendedName>
</protein>
<dbReference type="GO" id="GO:0009313">
    <property type="term" value="P:oligosaccharide catabolic process"/>
    <property type="evidence" value="ECO:0007669"/>
    <property type="project" value="TreeGrafter"/>
</dbReference>
<feature type="chain" id="PRO_5011523157" description="exo-alpha-sialidase" evidence="4">
    <location>
        <begin position="19"/>
        <end position="377"/>
    </location>
</feature>
<dbReference type="OrthoDB" id="7294637at2"/>
<dbReference type="GO" id="GO:0005737">
    <property type="term" value="C:cytoplasm"/>
    <property type="evidence" value="ECO:0007669"/>
    <property type="project" value="TreeGrafter"/>
</dbReference>
<sequence length="377" mass="42847">MKLSPFFLLILLVFSTNAQDQAYQMAEGLDHYEDLFNASNNDSISCFRIPALVTAPNGDVLAAIDERIPSCNDLRGSDDINIVLRRSTDNGKTWSPIETVVDFPLGESASDPSMIVDEMTNEIFLFYNFMNLDTEKDIYYLHVVKSDDNGKTWSRPQDITDQIAKPKWRKDFKFITSGRGIQTRGGKLLHCMVNLNSGMHIFGSDDHGKSWFFIDTPIMPADESKIVELEDGRWMVNARANDKQRIRYVHISSDEGKTWTTEPEPQLKDPGCNASIIRYTSIKDGYKKSRMLFANANSVDERTNLTVRVSYDEGKTWSNGKTIYRGSAAYSSLTILDNGNIGVFFEKDDYTQNMFASFSLNWLTDGKDKYRKPKKGK</sequence>
<dbReference type="CDD" id="cd15482">
    <property type="entry name" value="Sialidase_non-viral"/>
    <property type="match status" value="1"/>
</dbReference>
<accession>A0A1G6WG13</accession>
<comment type="similarity">
    <text evidence="2">Belongs to the glycosyl hydrolase 33 family.</text>
</comment>